<keyword evidence="1" id="KW-0472">Membrane</keyword>
<keyword evidence="1" id="KW-1133">Transmembrane helix</keyword>
<dbReference type="EMBL" id="LAZR01017481">
    <property type="protein sequence ID" value="KKM00237.1"/>
    <property type="molecule type" value="Genomic_DNA"/>
</dbReference>
<evidence type="ECO:0000256" key="1">
    <source>
        <dbReference type="SAM" id="Phobius"/>
    </source>
</evidence>
<name>A0A0F9HAY0_9ZZZZ</name>
<proteinExistence type="predicted"/>
<protein>
    <submittedName>
        <fullName evidence="2">Uncharacterized protein</fullName>
    </submittedName>
</protein>
<gene>
    <name evidence="2" type="ORF">LCGC14_1806440</name>
</gene>
<accession>A0A0F9HAY0</accession>
<reference evidence="2" key="1">
    <citation type="journal article" date="2015" name="Nature">
        <title>Complex archaea that bridge the gap between prokaryotes and eukaryotes.</title>
        <authorList>
            <person name="Spang A."/>
            <person name="Saw J.H."/>
            <person name="Jorgensen S.L."/>
            <person name="Zaremba-Niedzwiedzka K."/>
            <person name="Martijn J."/>
            <person name="Lind A.E."/>
            <person name="van Eijk R."/>
            <person name="Schleper C."/>
            <person name="Guy L."/>
            <person name="Ettema T.J."/>
        </authorList>
    </citation>
    <scope>NUCLEOTIDE SEQUENCE</scope>
</reference>
<evidence type="ECO:0000313" key="2">
    <source>
        <dbReference type="EMBL" id="KKM00237.1"/>
    </source>
</evidence>
<organism evidence="2">
    <name type="scientific">marine sediment metagenome</name>
    <dbReference type="NCBI Taxonomy" id="412755"/>
    <lineage>
        <taxon>unclassified sequences</taxon>
        <taxon>metagenomes</taxon>
        <taxon>ecological metagenomes</taxon>
    </lineage>
</organism>
<sequence length="58" mass="6392">MVAYKFSCLLCGKDHTEDNECTIEIREMRTLIACAMLGAIMASLLGLLGLWLMNQAAL</sequence>
<keyword evidence="1" id="KW-0812">Transmembrane</keyword>
<comment type="caution">
    <text evidence="2">The sequence shown here is derived from an EMBL/GenBank/DDBJ whole genome shotgun (WGS) entry which is preliminary data.</text>
</comment>
<feature type="transmembrane region" description="Helical" evidence="1">
    <location>
        <begin position="31"/>
        <end position="53"/>
    </location>
</feature>
<dbReference type="AlphaFoldDB" id="A0A0F9HAY0"/>